<dbReference type="GO" id="GO:0061602">
    <property type="term" value="F:molybdenum cofactor cytidylyltransferase activity"/>
    <property type="evidence" value="ECO:0007669"/>
    <property type="project" value="UniProtKB-EC"/>
</dbReference>
<dbReference type="RefSeq" id="WP_144971739.1">
    <property type="nucleotide sequence ID" value="NZ_CP036289.1"/>
</dbReference>
<protein>
    <submittedName>
        <fullName evidence="2">Molybdenum cofactor cytidylyltransferase</fullName>
        <ecNumber evidence="2">2.7.7.76</ecNumber>
    </submittedName>
</protein>
<dbReference type="PANTHER" id="PTHR43777:SF1">
    <property type="entry name" value="MOLYBDENUM COFACTOR CYTIDYLYLTRANSFERASE"/>
    <property type="match status" value="1"/>
</dbReference>
<dbReference type="Gene3D" id="3.90.550.10">
    <property type="entry name" value="Spore Coat Polysaccharide Biosynthesis Protein SpsA, Chain A"/>
    <property type="match status" value="1"/>
</dbReference>
<dbReference type="AlphaFoldDB" id="A0A518C6I5"/>
<evidence type="ECO:0000313" key="3">
    <source>
        <dbReference type="Proteomes" id="UP000318626"/>
    </source>
</evidence>
<accession>A0A518C6I5</accession>
<dbReference type="EC" id="2.7.7.76" evidence="2"/>
<keyword evidence="2" id="KW-0808">Transferase</keyword>
<evidence type="ECO:0000313" key="2">
    <source>
        <dbReference type="EMBL" id="QDU74821.1"/>
    </source>
</evidence>
<gene>
    <name evidence="2" type="primary">mocA</name>
    <name evidence="2" type="ORF">Pan97_18370</name>
</gene>
<dbReference type="InterPro" id="IPR029044">
    <property type="entry name" value="Nucleotide-diphossugar_trans"/>
</dbReference>
<name>A0A518C6I5_9BACT</name>
<dbReference type="Proteomes" id="UP000318626">
    <property type="component" value="Chromosome"/>
</dbReference>
<dbReference type="KEGG" id="bvo:Pan97_18370"/>
<dbReference type="InterPro" id="IPR025877">
    <property type="entry name" value="MobA-like_NTP_Trfase"/>
</dbReference>
<evidence type="ECO:0000259" key="1">
    <source>
        <dbReference type="Pfam" id="PF12804"/>
    </source>
</evidence>
<sequence length="201" mass="22253">MTKPRRSFAIIPACGESRRMGTDKLLLPWSDSTILETVIAAWQKSEADHIFVVIPQERRDLRNVLQNLAVHVIAADPRPADMKGSIQLGLQAIESRFSPTQDDVWLVAPADMPTLSSRTINLVLREAERHPGRIVVPINSEKRGHPVLLPWSCTSDVYALASDQGINALLAKSPPLLVPVEQLGNDVDTPAQYQSLRNNLQ</sequence>
<dbReference type="PANTHER" id="PTHR43777">
    <property type="entry name" value="MOLYBDENUM COFACTOR CYTIDYLYLTRANSFERASE"/>
    <property type="match status" value="1"/>
</dbReference>
<dbReference type="OrthoDB" id="285216at2"/>
<dbReference type="SUPFAM" id="SSF53448">
    <property type="entry name" value="Nucleotide-diphospho-sugar transferases"/>
    <property type="match status" value="1"/>
</dbReference>
<organism evidence="2 3">
    <name type="scientific">Bremerella volcania</name>
    <dbReference type="NCBI Taxonomy" id="2527984"/>
    <lineage>
        <taxon>Bacteria</taxon>
        <taxon>Pseudomonadati</taxon>
        <taxon>Planctomycetota</taxon>
        <taxon>Planctomycetia</taxon>
        <taxon>Pirellulales</taxon>
        <taxon>Pirellulaceae</taxon>
        <taxon>Bremerella</taxon>
    </lineage>
</organism>
<dbReference type="CDD" id="cd04182">
    <property type="entry name" value="GT_2_like_f"/>
    <property type="match status" value="1"/>
</dbReference>
<reference evidence="3" key="1">
    <citation type="submission" date="2019-02" db="EMBL/GenBank/DDBJ databases">
        <title>Deep-cultivation of Planctomycetes and their phenomic and genomic characterization uncovers novel biology.</title>
        <authorList>
            <person name="Wiegand S."/>
            <person name="Jogler M."/>
            <person name="Boedeker C."/>
            <person name="Pinto D."/>
            <person name="Vollmers J."/>
            <person name="Rivas-Marin E."/>
            <person name="Kohn T."/>
            <person name="Peeters S.H."/>
            <person name="Heuer A."/>
            <person name="Rast P."/>
            <person name="Oberbeckmann S."/>
            <person name="Bunk B."/>
            <person name="Jeske O."/>
            <person name="Meyerdierks A."/>
            <person name="Storesund J.E."/>
            <person name="Kallscheuer N."/>
            <person name="Luecker S."/>
            <person name="Lage O.M."/>
            <person name="Pohl T."/>
            <person name="Merkel B.J."/>
            <person name="Hornburger P."/>
            <person name="Mueller R.-W."/>
            <person name="Bruemmer F."/>
            <person name="Labrenz M."/>
            <person name="Spormann A.M."/>
            <person name="Op den Camp H."/>
            <person name="Overmann J."/>
            <person name="Amann R."/>
            <person name="Jetten M.S.M."/>
            <person name="Mascher T."/>
            <person name="Medema M.H."/>
            <person name="Devos D.P."/>
            <person name="Kaster A.-K."/>
            <person name="Ovreas L."/>
            <person name="Rohde M."/>
            <person name="Galperin M.Y."/>
            <person name="Jogler C."/>
        </authorList>
    </citation>
    <scope>NUCLEOTIDE SEQUENCE [LARGE SCALE GENOMIC DNA]</scope>
    <source>
        <strain evidence="3">Pan97</strain>
    </source>
</reference>
<keyword evidence="3" id="KW-1185">Reference proteome</keyword>
<feature type="domain" description="MobA-like NTP transferase" evidence="1">
    <location>
        <begin position="9"/>
        <end position="173"/>
    </location>
</feature>
<dbReference type="EMBL" id="CP036289">
    <property type="protein sequence ID" value="QDU74821.1"/>
    <property type="molecule type" value="Genomic_DNA"/>
</dbReference>
<keyword evidence="2" id="KW-0548">Nucleotidyltransferase</keyword>
<dbReference type="Pfam" id="PF12804">
    <property type="entry name" value="NTP_transf_3"/>
    <property type="match status" value="1"/>
</dbReference>
<proteinExistence type="predicted"/>